<evidence type="ECO:0000313" key="1">
    <source>
        <dbReference type="EMBL" id="EHM48862.1"/>
    </source>
</evidence>
<reference evidence="1 2" key="1">
    <citation type="submission" date="2011-08" db="EMBL/GenBank/DDBJ databases">
        <authorList>
            <person name="Weinstock G."/>
            <person name="Sodergren E."/>
            <person name="Clifton S."/>
            <person name="Fulton L."/>
            <person name="Fulton B."/>
            <person name="Courtney L."/>
            <person name="Fronick C."/>
            <person name="Harrison M."/>
            <person name="Strong C."/>
            <person name="Farmer C."/>
            <person name="Delahaunty K."/>
            <person name="Markovic C."/>
            <person name="Hall O."/>
            <person name="Minx P."/>
            <person name="Tomlinson C."/>
            <person name="Mitreva M."/>
            <person name="Hou S."/>
            <person name="Chen J."/>
            <person name="Wollam A."/>
            <person name="Pepin K.H."/>
            <person name="Johnson M."/>
            <person name="Bhonagiri V."/>
            <person name="Zhang X."/>
            <person name="Suruliraj S."/>
            <person name="Warren W."/>
            <person name="Chinwalla A."/>
            <person name="Mardis E.R."/>
            <person name="Wilson R.K."/>
        </authorList>
    </citation>
    <scope>NUCLEOTIDE SEQUENCE [LARGE SCALE GENOMIC DNA]</scope>
    <source>
        <strain evidence="1 2">ATCC 51873</strain>
    </source>
</reference>
<dbReference type="PATRIC" id="fig|1002364.3.peg.39"/>
<dbReference type="HOGENOM" id="CLU_117141_0_1_6"/>
<evidence type="ECO:0000313" key="2">
    <source>
        <dbReference type="Proteomes" id="UP000005959"/>
    </source>
</evidence>
<dbReference type="Proteomes" id="UP000005959">
    <property type="component" value="Unassembled WGS sequence"/>
</dbReference>
<dbReference type="NCBIfam" id="TIGR01635">
    <property type="entry name" value="tail_comp_S"/>
    <property type="match status" value="1"/>
</dbReference>
<proteinExistence type="predicted"/>
<sequence>MKLDIDISDEFLDWLDKLATRCQHREPLMNKVAGIMLDAVDENFVQGGRPAWKPLTSRDGKPLMKSGRLHGSIEPFADNDQAVVGTNVVYARIHQEGGKTRPHIIRPRHKKALHFNGRFARQVNHPGSDIPARPFLSLTDDDNDAIRQAVIDYLGGEDG</sequence>
<organism evidence="1 2">
    <name type="scientific">Hafnia alvei ATCC 51873</name>
    <dbReference type="NCBI Taxonomy" id="1002364"/>
    <lineage>
        <taxon>Bacteria</taxon>
        <taxon>Pseudomonadati</taxon>
        <taxon>Pseudomonadota</taxon>
        <taxon>Gammaproteobacteria</taxon>
        <taxon>Enterobacterales</taxon>
        <taxon>Hafniaceae</taxon>
        <taxon>Hafnia</taxon>
    </lineage>
</organism>
<accession>G9Y0I3</accession>
<dbReference type="Pfam" id="PF05069">
    <property type="entry name" value="Phage_tail_S"/>
    <property type="match status" value="1"/>
</dbReference>
<comment type="caution">
    <text evidence="1">The sequence shown here is derived from an EMBL/GenBank/DDBJ whole genome shotgun (WGS) entry which is preliminary data.</text>
</comment>
<dbReference type="InterPro" id="IPR006522">
    <property type="entry name" value="Phage_virion_morphogenesis"/>
</dbReference>
<dbReference type="EMBL" id="AGCI01000001">
    <property type="protein sequence ID" value="EHM48862.1"/>
    <property type="molecule type" value="Genomic_DNA"/>
</dbReference>
<dbReference type="AlphaFoldDB" id="G9Y0I3"/>
<gene>
    <name evidence="1" type="ORF">HMPREF0454_00041</name>
</gene>
<protein>
    <submittedName>
        <fullName evidence="1">Phage virion morphogeneis protein</fullName>
    </submittedName>
</protein>
<name>G9Y0I3_HAFAL</name>
<dbReference type="RefSeq" id="WP_004088837.1">
    <property type="nucleotide sequence ID" value="NZ_JH417481.1"/>
</dbReference>